<dbReference type="AlphaFoldDB" id="A0AA88JAB4"/>
<name>A0AA88JAB4_FICCA</name>
<evidence type="ECO:0000313" key="3">
    <source>
        <dbReference type="Proteomes" id="UP001187192"/>
    </source>
</evidence>
<dbReference type="EMBL" id="BTGU01000341">
    <property type="protein sequence ID" value="GMN66590.1"/>
    <property type="molecule type" value="Genomic_DNA"/>
</dbReference>
<protein>
    <submittedName>
        <fullName evidence="2">Uncharacterized protein</fullName>
    </submittedName>
</protein>
<feature type="region of interest" description="Disordered" evidence="1">
    <location>
        <begin position="54"/>
        <end position="76"/>
    </location>
</feature>
<proteinExistence type="predicted"/>
<reference evidence="2" key="1">
    <citation type="submission" date="2023-07" db="EMBL/GenBank/DDBJ databases">
        <title>draft genome sequence of fig (Ficus carica).</title>
        <authorList>
            <person name="Takahashi T."/>
            <person name="Nishimura K."/>
        </authorList>
    </citation>
    <scope>NUCLEOTIDE SEQUENCE</scope>
</reference>
<gene>
    <name evidence="2" type="ORF">TIFTF001_035652</name>
</gene>
<accession>A0AA88JAB4</accession>
<organism evidence="2 3">
    <name type="scientific">Ficus carica</name>
    <name type="common">Common fig</name>
    <dbReference type="NCBI Taxonomy" id="3494"/>
    <lineage>
        <taxon>Eukaryota</taxon>
        <taxon>Viridiplantae</taxon>
        <taxon>Streptophyta</taxon>
        <taxon>Embryophyta</taxon>
        <taxon>Tracheophyta</taxon>
        <taxon>Spermatophyta</taxon>
        <taxon>Magnoliopsida</taxon>
        <taxon>eudicotyledons</taxon>
        <taxon>Gunneridae</taxon>
        <taxon>Pentapetalae</taxon>
        <taxon>rosids</taxon>
        <taxon>fabids</taxon>
        <taxon>Rosales</taxon>
        <taxon>Moraceae</taxon>
        <taxon>Ficeae</taxon>
        <taxon>Ficus</taxon>
    </lineage>
</organism>
<comment type="caution">
    <text evidence="2">The sequence shown here is derived from an EMBL/GenBank/DDBJ whole genome shotgun (WGS) entry which is preliminary data.</text>
</comment>
<evidence type="ECO:0000256" key="1">
    <source>
        <dbReference type="SAM" id="MobiDB-lite"/>
    </source>
</evidence>
<sequence length="76" mass="8427">MTYKIDDRPVDGGGGVQQWCMELLSERSDLILVHSSCCIDVEITNQLGMARTRGMKRKAETEMEKASAPQDLPPST</sequence>
<keyword evidence="3" id="KW-1185">Reference proteome</keyword>
<evidence type="ECO:0000313" key="2">
    <source>
        <dbReference type="EMBL" id="GMN66590.1"/>
    </source>
</evidence>
<dbReference type="Proteomes" id="UP001187192">
    <property type="component" value="Unassembled WGS sequence"/>
</dbReference>